<dbReference type="InterPro" id="IPR002933">
    <property type="entry name" value="Peptidase_M20"/>
</dbReference>
<evidence type="ECO:0000256" key="7">
    <source>
        <dbReference type="ARBA" id="ARBA00023285"/>
    </source>
</evidence>
<evidence type="ECO:0000256" key="2">
    <source>
        <dbReference type="ARBA" id="ARBA00001947"/>
    </source>
</evidence>
<evidence type="ECO:0000313" key="9">
    <source>
        <dbReference type="EMBL" id="CUV08511.1"/>
    </source>
</evidence>
<evidence type="ECO:0000259" key="8">
    <source>
        <dbReference type="Pfam" id="PF07687"/>
    </source>
</evidence>
<evidence type="ECO:0000256" key="3">
    <source>
        <dbReference type="ARBA" id="ARBA00006247"/>
    </source>
</evidence>
<dbReference type="InterPro" id="IPR010182">
    <property type="entry name" value="ArgE/DapE"/>
</dbReference>
<evidence type="ECO:0000256" key="4">
    <source>
        <dbReference type="ARBA" id="ARBA00022723"/>
    </source>
</evidence>
<proteinExistence type="inferred from homology"/>
<dbReference type="EMBL" id="FAXC01000078">
    <property type="protein sequence ID" value="CUV08511.1"/>
    <property type="molecule type" value="Genomic_DNA"/>
</dbReference>
<dbReference type="InterPro" id="IPR050072">
    <property type="entry name" value="Peptidase_M20A"/>
</dbReference>
<evidence type="ECO:0000256" key="5">
    <source>
        <dbReference type="ARBA" id="ARBA00022801"/>
    </source>
</evidence>
<dbReference type="EC" id="3.5.1.16" evidence="9"/>
<organism evidence="9">
    <name type="scientific">hydrothermal vent metagenome</name>
    <dbReference type="NCBI Taxonomy" id="652676"/>
    <lineage>
        <taxon>unclassified sequences</taxon>
        <taxon>metagenomes</taxon>
        <taxon>ecological metagenomes</taxon>
    </lineage>
</organism>
<feature type="domain" description="Peptidase M20 dimerisation" evidence="8">
    <location>
        <begin position="203"/>
        <end position="312"/>
    </location>
</feature>
<dbReference type="AlphaFoldDB" id="A0A170QBZ9"/>
<keyword evidence="6" id="KW-0862">Zinc</keyword>
<name>A0A170QBZ9_9ZZZZ</name>
<comment type="similarity">
    <text evidence="3">Belongs to the peptidase M20A family.</text>
</comment>
<evidence type="ECO:0000256" key="1">
    <source>
        <dbReference type="ARBA" id="ARBA00001941"/>
    </source>
</evidence>
<reference evidence="9" key="1">
    <citation type="submission" date="2015-10" db="EMBL/GenBank/DDBJ databases">
        <authorList>
            <person name="Gilbert D.G."/>
        </authorList>
    </citation>
    <scope>NUCLEOTIDE SEQUENCE</scope>
</reference>
<protein>
    <submittedName>
        <fullName evidence="9">Acetylornithine deacetylase</fullName>
        <ecNumber evidence="9">3.5.1.16</ecNumber>
    </submittedName>
</protein>
<dbReference type="GO" id="GO:0008777">
    <property type="term" value="F:acetylornithine deacetylase activity"/>
    <property type="evidence" value="ECO:0007669"/>
    <property type="project" value="UniProtKB-EC"/>
</dbReference>
<dbReference type="Gene3D" id="3.30.70.360">
    <property type="match status" value="1"/>
</dbReference>
<accession>A0A170QBZ9</accession>
<dbReference type="Gene3D" id="3.40.630.10">
    <property type="entry name" value="Zn peptidases"/>
    <property type="match status" value="1"/>
</dbReference>
<gene>
    <name evidence="9" type="ORF">MGWOODY_Mmi1808</name>
</gene>
<dbReference type="InterPro" id="IPR036264">
    <property type="entry name" value="Bact_exopeptidase_dim_dom"/>
</dbReference>
<dbReference type="PANTHER" id="PTHR43808:SF25">
    <property type="entry name" value="PEPTIDASE M20 DIMERISATION DOMAIN-CONTAINING PROTEIN"/>
    <property type="match status" value="1"/>
</dbReference>
<dbReference type="NCBIfam" id="TIGR01910">
    <property type="entry name" value="DapE-ArgE"/>
    <property type="match status" value="1"/>
</dbReference>
<dbReference type="PANTHER" id="PTHR43808">
    <property type="entry name" value="ACETYLORNITHINE DEACETYLASE"/>
    <property type="match status" value="1"/>
</dbReference>
<dbReference type="SUPFAM" id="SSF53187">
    <property type="entry name" value="Zn-dependent exopeptidases"/>
    <property type="match status" value="1"/>
</dbReference>
<keyword evidence="7" id="KW-0170">Cobalt</keyword>
<dbReference type="GO" id="GO:0046872">
    <property type="term" value="F:metal ion binding"/>
    <property type="evidence" value="ECO:0007669"/>
    <property type="project" value="UniProtKB-KW"/>
</dbReference>
<dbReference type="Pfam" id="PF07687">
    <property type="entry name" value="M20_dimer"/>
    <property type="match status" value="1"/>
</dbReference>
<dbReference type="Pfam" id="PF01546">
    <property type="entry name" value="Peptidase_M20"/>
    <property type="match status" value="1"/>
</dbReference>
<sequence length="423" mass="46341">MADLRQQIASALEAYQEDLVSFIQTLVQSPSLANDEGLVQEIIQDKLETLGLDTQKIIVRFDKLKDHPAFCDDGFSPDSRVNIVGQWHNDGDGRSLILNGHVDVVPTGPENLWNKSPWSGYLKNGRIYGRGSCDMKAGLSAGIFAVQVLQSIGFKPNGNIMIQSVVGEETGGCGTLTNIVKGYSADAAVILEPTSLKVCPIQSGALTFRLTIPGRATHAAMRWDGVSAIEKFNLIQQSIVKFEKERHDSFNVAYFESKDRVAPINIGTIKGGEWHSTVPESVVAEGRFGVFPSETISNARDAFEDHIGKISNNDPWLKENPPVIEWFEGQFESGQTDLDDPIIHTIIETIVRSTGDAPIIEGVTYGSDLRLFTNHAHIPAVLFGPGDLRLAHATNEYVEIDEVLKTIKIIANMIVDWCGGTID</sequence>
<dbReference type="InterPro" id="IPR011650">
    <property type="entry name" value="Peptidase_M20_dimer"/>
</dbReference>
<comment type="cofactor">
    <cofactor evidence="1">
        <name>Co(2+)</name>
        <dbReference type="ChEBI" id="CHEBI:48828"/>
    </cofactor>
</comment>
<evidence type="ECO:0000256" key="6">
    <source>
        <dbReference type="ARBA" id="ARBA00022833"/>
    </source>
</evidence>
<keyword evidence="5 9" id="KW-0378">Hydrolase</keyword>
<keyword evidence="4" id="KW-0479">Metal-binding</keyword>
<dbReference type="SUPFAM" id="SSF55031">
    <property type="entry name" value="Bacterial exopeptidase dimerisation domain"/>
    <property type="match status" value="1"/>
</dbReference>
<comment type="cofactor">
    <cofactor evidence="2">
        <name>Zn(2+)</name>
        <dbReference type="ChEBI" id="CHEBI:29105"/>
    </cofactor>
</comment>